<feature type="binding site" evidence="7">
    <location>
        <position position="105"/>
    </location>
    <ligand>
        <name>carbamoyl phosphate</name>
        <dbReference type="ChEBI" id="CHEBI:58228"/>
    </ligand>
</feature>
<dbReference type="InterPro" id="IPR006130">
    <property type="entry name" value="Asp/Orn_carbamoylTrfase"/>
</dbReference>
<feature type="region of interest" description="Disordered" evidence="8">
    <location>
        <begin position="322"/>
        <end position="344"/>
    </location>
</feature>
<evidence type="ECO:0000313" key="12">
    <source>
        <dbReference type="Proteomes" id="UP000655366"/>
    </source>
</evidence>
<feature type="binding site" evidence="7">
    <location>
        <begin position="268"/>
        <end position="269"/>
    </location>
    <ligand>
        <name>carbamoyl phosphate</name>
        <dbReference type="ChEBI" id="CHEBI:58228"/>
    </ligand>
</feature>
<dbReference type="Pfam" id="PF00185">
    <property type="entry name" value="OTCace"/>
    <property type="match status" value="1"/>
</dbReference>
<accession>A0A931CND6</accession>
<dbReference type="GO" id="GO:0016597">
    <property type="term" value="F:amino acid binding"/>
    <property type="evidence" value="ECO:0007669"/>
    <property type="project" value="InterPro"/>
</dbReference>
<protein>
    <recommendedName>
        <fullName evidence="4 7">Ornithine carbamoyltransferase</fullName>
        <shortName evidence="7">OTCase</shortName>
        <ecNumber evidence="3 7">2.1.3.3</ecNumber>
    </recommendedName>
</protein>
<evidence type="ECO:0000256" key="8">
    <source>
        <dbReference type="SAM" id="MobiDB-lite"/>
    </source>
</evidence>
<organism evidence="11 12">
    <name type="scientific">Arthrobacter terrae</name>
    <dbReference type="NCBI Taxonomy" id="2935737"/>
    <lineage>
        <taxon>Bacteria</taxon>
        <taxon>Bacillati</taxon>
        <taxon>Actinomycetota</taxon>
        <taxon>Actinomycetes</taxon>
        <taxon>Micrococcales</taxon>
        <taxon>Micrococcaceae</taxon>
        <taxon>Arthrobacter</taxon>
    </lineage>
</organism>
<dbReference type="HAMAP" id="MF_01109">
    <property type="entry name" value="OTCase"/>
    <property type="match status" value="1"/>
</dbReference>
<feature type="binding site" evidence="7">
    <location>
        <position position="296"/>
    </location>
    <ligand>
        <name>carbamoyl phosphate</name>
        <dbReference type="ChEBI" id="CHEBI:58228"/>
    </ligand>
</feature>
<comment type="subcellular location">
    <subcellularLocation>
        <location evidence="7">Cytoplasm</location>
    </subcellularLocation>
</comment>
<reference evidence="11 12" key="1">
    <citation type="submission" date="2020-11" db="EMBL/GenBank/DDBJ databases">
        <title>Arthrobacter antarcticus sp. nov., isolated from Antarctic Soil.</title>
        <authorList>
            <person name="Li J."/>
        </authorList>
    </citation>
    <scope>NUCLEOTIDE SEQUENCE [LARGE SCALE GENOMIC DNA]</scope>
    <source>
        <strain evidence="11 12">Z1-20</strain>
    </source>
</reference>
<dbReference type="InterPro" id="IPR006131">
    <property type="entry name" value="Asp_carbamoyltransf_Asp/Orn-bd"/>
</dbReference>
<dbReference type="GO" id="GO:0019240">
    <property type="term" value="P:citrulline biosynthetic process"/>
    <property type="evidence" value="ECO:0007669"/>
    <property type="project" value="TreeGrafter"/>
</dbReference>
<evidence type="ECO:0000256" key="3">
    <source>
        <dbReference type="ARBA" id="ARBA00013007"/>
    </source>
</evidence>
<evidence type="ECO:0000256" key="2">
    <source>
        <dbReference type="ARBA" id="ARBA00007805"/>
    </source>
</evidence>
<feature type="domain" description="Aspartate/ornithine carbamoyltransferase carbamoyl-P binding" evidence="10">
    <location>
        <begin position="3"/>
        <end position="145"/>
    </location>
</feature>
<evidence type="ECO:0000256" key="5">
    <source>
        <dbReference type="ARBA" id="ARBA00022679"/>
    </source>
</evidence>
<dbReference type="PRINTS" id="PR00100">
    <property type="entry name" value="AOTCASE"/>
</dbReference>
<dbReference type="FunFam" id="3.40.50.1370:FF:000008">
    <property type="entry name" value="Ornithine carbamoyltransferase"/>
    <property type="match status" value="1"/>
</dbReference>
<name>A0A931CND6_9MICC</name>
<comment type="similarity">
    <text evidence="2 7">Belongs to the aspartate/ornithine carbamoyltransferase superfamily. OTCase family.</text>
</comment>
<dbReference type="EC" id="2.1.3.3" evidence="3 7"/>
<dbReference type="RefSeq" id="WP_196396305.1">
    <property type="nucleotide sequence ID" value="NZ_JADNYM010000008.1"/>
</dbReference>
<keyword evidence="12" id="KW-1185">Reference proteome</keyword>
<evidence type="ECO:0000259" key="10">
    <source>
        <dbReference type="Pfam" id="PF02729"/>
    </source>
</evidence>
<feature type="compositionally biased region" description="Low complexity" evidence="8">
    <location>
        <begin position="322"/>
        <end position="332"/>
    </location>
</feature>
<dbReference type="PANTHER" id="PTHR45753">
    <property type="entry name" value="ORNITHINE CARBAMOYLTRANSFERASE, MITOCHONDRIAL"/>
    <property type="match status" value="1"/>
</dbReference>
<dbReference type="GO" id="GO:0004585">
    <property type="term" value="F:ornithine carbamoyltransferase activity"/>
    <property type="evidence" value="ECO:0007669"/>
    <property type="project" value="UniProtKB-UniRule"/>
</dbReference>
<feature type="binding site" evidence="7">
    <location>
        <position position="228"/>
    </location>
    <ligand>
        <name>L-ornithine</name>
        <dbReference type="ChEBI" id="CHEBI:46911"/>
    </ligand>
</feature>
<dbReference type="InterPro" id="IPR024904">
    <property type="entry name" value="OTCase_ArgI"/>
</dbReference>
<dbReference type="AlphaFoldDB" id="A0A931CND6"/>
<feature type="binding site" evidence="7">
    <location>
        <begin position="54"/>
        <end position="57"/>
    </location>
    <ligand>
        <name>carbamoyl phosphate</name>
        <dbReference type="ChEBI" id="CHEBI:58228"/>
    </ligand>
</feature>
<sequence length="344" mass="35815">MTRHFLLDTDLSPAEQAEVLALASELKKEPYSRSTFAGSGAGRQTVAVIFDKTSTRTRVSFATGIADLGGAPLIFGAGDSQLGHKESIADTAKVLERMVAGIVWRTYAQAGLEEMAANSSVPVINALSDDYHPCQLLADLLTIQEHKGTLAGLTMTYLGDAANNMANSYLLAGVTAGMHVRVAGPEGYLPDAAVIAAANTRAAETGGSVLITTDAAAACAGADVLATDTWVSMGQEDEKAARLELFKDYALDDDALKQAAPDAIVLHCLPAYRGYEISASAIDGPQSVVWDEAENRLHAQKALLVWLVEQSAKEAAPVAQAPAAAQAAAPGAETSVPAVRAPVQ</sequence>
<dbReference type="PANTHER" id="PTHR45753:SF3">
    <property type="entry name" value="ORNITHINE TRANSCARBAMYLASE, MITOCHONDRIAL"/>
    <property type="match status" value="1"/>
</dbReference>
<dbReference type="PROSITE" id="PS00097">
    <property type="entry name" value="CARBAMOYLTRANSFERASE"/>
    <property type="match status" value="1"/>
</dbReference>
<dbReference type="Gene3D" id="3.40.50.1370">
    <property type="entry name" value="Aspartate/ornithine carbamoyltransferase"/>
    <property type="match status" value="2"/>
</dbReference>
<dbReference type="NCBIfam" id="NF001986">
    <property type="entry name" value="PRK00779.1"/>
    <property type="match status" value="1"/>
</dbReference>
<dbReference type="GO" id="GO:0042450">
    <property type="term" value="P:L-arginine biosynthetic process via ornithine"/>
    <property type="evidence" value="ECO:0007669"/>
    <property type="project" value="UniProtKB-UniRule"/>
</dbReference>
<evidence type="ECO:0000256" key="1">
    <source>
        <dbReference type="ARBA" id="ARBA00004975"/>
    </source>
</evidence>
<dbReference type="SUPFAM" id="SSF53671">
    <property type="entry name" value="Aspartate/ornithine carbamoyltransferase"/>
    <property type="match status" value="1"/>
</dbReference>
<feature type="binding site" evidence="7">
    <location>
        <begin position="132"/>
        <end position="135"/>
    </location>
    <ligand>
        <name>carbamoyl phosphate</name>
        <dbReference type="ChEBI" id="CHEBI:58228"/>
    </ligand>
</feature>
<dbReference type="InterPro" id="IPR036901">
    <property type="entry name" value="Asp/Orn_carbamoylTrfase_sf"/>
</dbReference>
<dbReference type="Pfam" id="PF02729">
    <property type="entry name" value="OTCace_N"/>
    <property type="match status" value="1"/>
</dbReference>
<feature type="binding site" evidence="7">
    <location>
        <begin position="232"/>
        <end position="233"/>
    </location>
    <ligand>
        <name>L-ornithine</name>
        <dbReference type="ChEBI" id="CHEBI:46911"/>
    </ligand>
</feature>
<dbReference type="PRINTS" id="PR00102">
    <property type="entry name" value="OTCASE"/>
</dbReference>
<evidence type="ECO:0000259" key="9">
    <source>
        <dbReference type="Pfam" id="PF00185"/>
    </source>
</evidence>
<feature type="binding site" evidence="7">
    <location>
        <position position="164"/>
    </location>
    <ligand>
        <name>L-ornithine</name>
        <dbReference type="ChEBI" id="CHEBI:46911"/>
    </ligand>
</feature>
<dbReference type="GO" id="GO:0005737">
    <property type="term" value="C:cytoplasm"/>
    <property type="evidence" value="ECO:0007669"/>
    <property type="project" value="UniProtKB-SubCell"/>
</dbReference>
<evidence type="ECO:0000256" key="4">
    <source>
        <dbReference type="ARBA" id="ARBA00016634"/>
    </source>
</evidence>
<evidence type="ECO:0000256" key="7">
    <source>
        <dbReference type="HAMAP-Rule" id="MF_01109"/>
    </source>
</evidence>
<dbReference type="EMBL" id="JADNYM010000008">
    <property type="protein sequence ID" value="MBG0739370.1"/>
    <property type="molecule type" value="Genomic_DNA"/>
</dbReference>
<comment type="caution">
    <text evidence="11">The sequence shown here is derived from an EMBL/GenBank/DDBJ whole genome shotgun (WGS) entry which is preliminary data.</text>
</comment>
<keyword evidence="5 7" id="KW-0808">Transferase</keyword>
<comment type="catalytic activity">
    <reaction evidence="6 7">
        <text>carbamoyl phosphate + L-ornithine = L-citrulline + phosphate + H(+)</text>
        <dbReference type="Rhea" id="RHEA:19513"/>
        <dbReference type="ChEBI" id="CHEBI:15378"/>
        <dbReference type="ChEBI" id="CHEBI:43474"/>
        <dbReference type="ChEBI" id="CHEBI:46911"/>
        <dbReference type="ChEBI" id="CHEBI:57743"/>
        <dbReference type="ChEBI" id="CHEBI:58228"/>
        <dbReference type="EC" id="2.1.3.3"/>
    </reaction>
</comment>
<dbReference type="InterPro" id="IPR006132">
    <property type="entry name" value="Asp/Orn_carbamoyltranf_P-bd"/>
</dbReference>
<evidence type="ECO:0000313" key="11">
    <source>
        <dbReference type="EMBL" id="MBG0739370.1"/>
    </source>
</evidence>
<keyword evidence="7" id="KW-0963">Cytoplasm</keyword>
<gene>
    <name evidence="11" type="primary">argF</name>
    <name evidence="11" type="ORF">IV500_08205</name>
</gene>
<feature type="binding site" evidence="7">
    <location>
        <position position="81"/>
    </location>
    <ligand>
        <name>carbamoyl phosphate</name>
        <dbReference type="ChEBI" id="CHEBI:58228"/>
    </ligand>
</feature>
<dbReference type="Proteomes" id="UP000655366">
    <property type="component" value="Unassembled WGS sequence"/>
</dbReference>
<comment type="pathway">
    <text evidence="1">Amino-acid biosynthesis; L-arginine biosynthesis; L-arginine from L-ornithine and carbamoyl phosphate: step 1/3.</text>
</comment>
<dbReference type="NCBIfam" id="TIGR00658">
    <property type="entry name" value="orni_carb_tr"/>
    <property type="match status" value="1"/>
</dbReference>
<dbReference type="InterPro" id="IPR002292">
    <property type="entry name" value="Orn/put_carbamltrans"/>
</dbReference>
<evidence type="ECO:0000256" key="6">
    <source>
        <dbReference type="ARBA" id="ARBA00048772"/>
    </source>
</evidence>
<proteinExistence type="inferred from homology"/>
<feature type="domain" description="Aspartate/ornithine carbamoyltransferase Asp/Orn-binding" evidence="9">
    <location>
        <begin position="152"/>
        <end position="307"/>
    </location>
</feature>